<reference evidence="1 2" key="1">
    <citation type="submission" date="2016-03" db="EMBL/GenBank/DDBJ databases">
        <title>Choanephora cucurbitarum.</title>
        <authorList>
            <person name="Min B."/>
            <person name="Park H."/>
            <person name="Park J.-H."/>
            <person name="Shin H.-D."/>
            <person name="Choi I.-G."/>
        </authorList>
    </citation>
    <scope>NUCLEOTIDE SEQUENCE [LARGE SCALE GENOMIC DNA]</scope>
    <source>
        <strain evidence="1 2">KUS-F28377</strain>
    </source>
</reference>
<dbReference type="EMBL" id="LUGH01000078">
    <property type="protein sequence ID" value="OBZ89789.1"/>
    <property type="molecule type" value="Genomic_DNA"/>
</dbReference>
<proteinExistence type="predicted"/>
<organism evidence="1 2">
    <name type="scientific">Choanephora cucurbitarum</name>
    <dbReference type="NCBI Taxonomy" id="101091"/>
    <lineage>
        <taxon>Eukaryota</taxon>
        <taxon>Fungi</taxon>
        <taxon>Fungi incertae sedis</taxon>
        <taxon>Mucoromycota</taxon>
        <taxon>Mucoromycotina</taxon>
        <taxon>Mucoromycetes</taxon>
        <taxon>Mucorales</taxon>
        <taxon>Mucorineae</taxon>
        <taxon>Choanephoraceae</taxon>
        <taxon>Choanephoroideae</taxon>
        <taxon>Choanephora</taxon>
    </lineage>
</organism>
<protein>
    <submittedName>
        <fullName evidence="1">Uncharacterized protein</fullName>
    </submittedName>
</protein>
<gene>
    <name evidence="1" type="ORF">A0J61_02172</name>
</gene>
<name>A0A1C7NLQ9_9FUNG</name>
<comment type="caution">
    <text evidence="1">The sequence shown here is derived from an EMBL/GenBank/DDBJ whole genome shotgun (WGS) entry which is preliminary data.</text>
</comment>
<dbReference type="AlphaFoldDB" id="A0A1C7NLQ9"/>
<evidence type="ECO:0000313" key="2">
    <source>
        <dbReference type="Proteomes" id="UP000093000"/>
    </source>
</evidence>
<accession>A0A1C7NLQ9</accession>
<dbReference type="InParanoid" id="A0A1C7NLQ9"/>
<keyword evidence="2" id="KW-1185">Reference proteome</keyword>
<sequence length="135" mass="14433">MFKYIYSRLVMWRRGLICWGGGGGGPLDTLELKLGFMGWLTSYSSSSGLNISWSAADLALFLRINKNARKPMRARPTTPPTTPPAIAPTLLEDPELAASDKVGVAEGVVKVVLEVLKESSVVVGKRSSVVAVVGT</sequence>
<evidence type="ECO:0000313" key="1">
    <source>
        <dbReference type="EMBL" id="OBZ89789.1"/>
    </source>
</evidence>
<dbReference type="Proteomes" id="UP000093000">
    <property type="component" value="Unassembled WGS sequence"/>
</dbReference>